<protein>
    <submittedName>
        <fullName evidence="3">Uncharacterized protein</fullName>
    </submittedName>
</protein>
<gene>
    <name evidence="3" type="ORF">Mal52_07490</name>
</gene>
<evidence type="ECO:0000313" key="3">
    <source>
        <dbReference type="EMBL" id="QDU42293.1"/>
    </source>
</evidence>
<dbReference type="AlphaFoldDB" id="A0A517ZII7"/>
<reference evidence="3 4" key="1">
    <citation type="submission" date="2019-02" db="EMBL/GenBank/DDBJ databases">
        <title>Deep-cultivation of Planctomycetes and their phenomic and genomic characterization uncovers novel biology.</title>
        <authorList>
            <person name="Wiegand S."/>
            <person name="Jogler M."/>
            <person name="Boedeker C."/>
            <person name="Pinto D."/>
            <person name="Vollmers J."/>
            <person name="Rivas-Marin E."/>
            <person name="Kohn T."/>
            <person name="Peeters S.H."/>
            <person name="Heuer A."/>
            <person name="Rast P."/>
            <person name="Oberbeckmann S."/>
            <person name="Bunk B."/>
            <person name="Jeske O."/>
            <person name="Meyerdierks A."/>
            <person name="Storesund J.E."/>
            <person name="Kallscheuer N."/>
            <person name="Luecker S."/>
            <person name="Lage O.M."/>
            <person name="Pohl T."/>
            <person name="Merkel B.J."/>
            <person name="Hornburger P."/>
            <person name="Mueller R.-W."/>
            <person name="Bruemmer F."/>
            <person name="Labrenz M."/>
            <person name="Spormann A.M."/>
            <person name="Op den Camp H."/>
            <person name="Overmann J."/>
            <person name="Amann R."/>
            <person name="Jetten M.S.M."/>
            <person name="Mascher T."/>
            <person name="Medema M.H."/>
            <person name="Devos D.P."/>
            <person name="Kaster A.-K."/>
            <person name="Ovreas L."/>
            <person name="Rohde M."/>
            <person name="Galperin M.Y."/>
            <person name="Jogler C."/>
        </authorList>
    </citation>
    <scope>NUCLEOTIDE SEQUENCE [LARGE SCALE GENOMIC DNA]</scope>
    <source>
        <strain evidence="3 4">Mal52</strain>
    </source>
</reference>
<feature type="region of interest" description="Disordered" evidence="1">
    <location>
        <begin position="54"/>
        <end position="105"/>
    </location>
</feature>
<dbReference type="EMBL" id="CP036276">
    <property type="protein sequence ID" value="QDU42293.1"/>
    <property type="molecule type" value="Genomic_DNA"/>
</dbReference>
<keyword evidence="2" id="KW-0812">Transmembrane</keyword>
<evidence type="ECO:0000256" key="2">
    <source>
        <dbReference type="SAM" id="Phobius"/>
    </source>
</evidence>
<proteinExistence type="predicted"/>
<feature type="transmembrane region" description="Helical" evidence="2">
    <location>
        <begin position="274"/>
        <end position="294"/>
    </location>
</feature>
<organism evidence="3 4">
    <name type="scientific">Symmachiella dynata</name>
    <dbReference type="NCBI Taxonomy" id="2527995"/>
    <lineage>
        <taxon>Bacteria</taxon>
        <taxon>Pseudomonadati</taxon>
        <taxon>Planctomycetota</taxon>
        <taxon>Planctomycetia</taxon>
        <taxon>Planctomycetales</taxon>
        <taxon>Planctomycetaceae</taxon>
        <taxon>Symmachiella</taxon>
    </lineage>
</organism>
<dbReference type="RefSeq" id="WP_145374358.1">
    <property type="nucleotide sequence ID" value="NZ_CP036276.1"/>
</dbReference>
<keyword evidence="2" id="KW-1133">Transmembrane helix</keyword>
<name>A0A517ZII7_9PLAN</name>
<evidence type="ECO:0000256" key="1">
    <source>
        <dbReference type="SAM" id="MobiDB-lite"/>
    </source>
</evidence>
<dbReference type="Proteomes" id="UP000319383">
    <property type="component" value="Chromosome"/>
</dbReference>
<feature type="transmembrane region" description="Helical" evidence="2">
    <location>
        <begin position="21"/>
        <end position="39"/>
    </location>
</feature>
<accession>A0A517ZII7</accession>
<sequence>MRFHKTEGPNPYFNARDQRRLLLMVATLGAVVMGFQFAAQPESWYWLTGPPVDAQSSAANPPEKPIDARLNPEADAVPPGGFRVAEPLPANPPVENPQQVDDNDPTRLDPALLSNLYDNKLGIRNAEQGAYYKILAQARDLSEQQLESAAADDVTFAQMFTDPDDYRGRLVTIHGRVKQLTPMQAVKNDFGIETVYEAWMLTPDSGTNPVLMHFTKIPEGIPTGTDLDLDCRFTGYFFKKYAFVAQHGPHSTTMLLGKELRWTPPQTIAPELGLAPYILGVVVLMGVVLAALFWRYSAGDRRFRRTQLQRIQHAAHEPLVDLDTASVNELQPATEEEPPGPDA</sequence>
<keyword evidence="4" id="KW-1185">Reference proteome</keyword>
<dbReference type="KEGG" id="sdyn:Mal52_07490"/>
<keyword evidence="2" id="KW-0472">Membrane</keyword>
<evidence type="ECO:0000313" key="4">
    <source>
        <dbReference type="Proteomes" id="UP000319383"/>
    </source>
</evidence>